<dbReference type="Proteomes" id="UP000078559">
    <property type="component" value="Chromosome 5"/>
</dbReference>
<keyword evidence="2" id="KW-1185">Reference proteome</keyword>
<evidence type="ECO:0000313" key="2">
    <source>
        <dbReference type="Proteomes" id="UP000078559"/>
    </source>
</evidence>
<reference evidence="1" key="1">
    <citation type="submission" date="2014-12" db="EMBL/GenBank/DDBJ databases">
        <title>Genome Sequence of Valsa Canker Pathogens Uncovers a Specific Adaption of Colonization on Woody Bark.</title>
        <authorList>
            <person name="Yin Z."/>
            <person name="Liu H."/>
            <person name="Gao X."/>
            <person name="Li Z."/>
            <person name="Song N."/>
            <person name="Ke X."/>
            <person name="Dai Q."/>
            <person name="Wu Y."/>
            <person name="Sun Y."/>
            <person name="Xu J.-R."/>
            <person name="Kang Z.K."/>
            <person name="Wang L."/>
            <person name="Huang L."/>
        </authorList>
    </citation>
    <scope>NUCLEOTIDE SEQUENCE [LARGE SCALE GENOMIC DNA]</scope>
    <source>
        <strain evidence="1">03-8</strain>
    </source>
</reference>
<dbReference type="AlphaFoldDB" id="A0A194W063"/>
<gene>
    <name evidence="1" type="ORF">VM1G_11590</name>
</gene>
<accession>A0A194W063</accession>
<dbReference type="EMBL" id="CM003102">
    <property type="protein sequence ID" value="KUI69662.1"/>
    <property type="molecule type" value="Genomic_DNA"/>
</dbReference>
<protein>
    <submittedName>
        <fullName evidence="1">Uncharacterized protein</fullName>
    </submittedName>
</protein>
<evidence type="ECO:0000313" key="1">
    <source>
        <dbReference type="EMBL" id="KUI69662.1"/>
    </source>
</evidence>
<name>A0A194W063_CYTMA</name>
<organism evidence="1 2">
    <name type="scientific">Cytospora mali</name>
    <name type="common">Apple Valsa canker fungus</name>
    <name type="synonym">Valsa mali</name>
    <dbReference type="NCBI Taxonomy" id="578113"/>
    <lineage>
        <taxon>Eukaryota</taxon>
        <taxon>Fungi</taxon>
        <taxon>Dikarya</taxon>
        <taxon>Ascomycota</taxon>
        <taxon>Pezizomycotina</taxon>
        <taxon>Sordariomycetes</taxon>
        <taxon>Sordariomycetidae</taxon>
        <taxon>Diaporthales</taxon>
        <taxon>Cytosporaceae</taxon>
        <taxon>Cytospora</taxon>
    </lineage>
</organism>
<proteinExistence type="predicted"/>
<sequence>MRAWMATARRRGFFGCIMETSEMPSLPSPQSKQTPSFDKNGCVSEFILNDQIAED</sequence>